<reference evidence="13 14" key="1">
    <citation type="submission" date="2020-06" db="EMBL/GenBank/DDBJ databases">
        <authorList>
            <person name="Li R."/>
            <person name="Bekaert M."/>
        </authorList>
    </citation>
    <scope>NUCLEOTIDE SEQUENCE [LARGE SCALE GENOMIC DNA]</scope>
    <source>
        <strain evidence="14">wild</strain>
    </source>
</reference>
<evidence type="ECO:0000256" key="8">
    <source>
        <dbReference type="ARBA" id="ARBA00023125"/>
    </source>
</evidence>
<keyword evidence="7" id="KW-0229">DNA integration</keyword>
<dbReference type="GO" id="GO:0046872">
    <property type="term" value="F:metal ion binding"/>
    <property type="evidence" value="ECO:0007669"/>
    <property type="project" value="UniProtKB-KW"/>
</dbReference>
<evidence type="ECO:0000259" key="12">
    <source>
        <dbReference type="PROSITE" id="PS51027"/>
    </source>
</evidence>
<keyword evidence="14" id="KW-1185">Reference proteome</keyword>
<feature type="domain" description="Integrase-type" evidence="12">
    <location>
        <begin position="572"/>
        <end position="620"/>
    </location>
</feature>
<dbReference type="GO" id="GO:0016787">
    <property type="term" value="F:hydrolase activity"/>
    <property type="evidence" value="ECO:0007669"/>
    <property type="project" value="UniProtKB-KW"/>
</dbReference>
<evidence type="ECO:0000256" key="2">
    <source>
        <dbReference type="ARBA" id="ARBA00022695"/>
    </source>
</evidence>
<dbReference type="GO" id="GO:0015074">
    <property type="term" value="P:DNA integration"/>
    <property type="evidence" value="ECO:0007669"/>
    <property type="project" value="UniProtKB-KW"/>
</dbReference>
<feature type="DNA-binding region" description="Integrase-type" evidence="9">
    <location>
        <begin position="572"/>
        <end position="620"/>
    </location>
</feature>
<proteinExistence type="predicted"/>
<evidence type="ECO:0000256" key="1">
    <source>
        <dbReference type="ARBA" id="ARBA00022679"/>
    </source>
</evidence>
<dbReference type="PROSITE" id="PS51027">
    <property type="entry name" value="INTEGRASE_DBD"/>
    <property type="match status" value="1"/>
</dbReference>
<dbReference type="PROSITE" id="PS50994">
    <property type="entry name" value="INTEGRASE"/>
    <property type="match status" value="1"/>
</dbReference>
<evidence type="ECO:0000256" key="9">
    <source>
        <dbReference type="PROSITE-ProRule" id="PRU00506"/>
    </source>
</evidence>
<dbReference type="InterPro" id="IPR013103">
    <property type="entry name" value="RVT_2"/>
</dbReference>
<evidence type="ECO:0000313" key="14">
    <source>
        <dbReference type="Proteomes" id="UP000507470"/>
    </source>
</evidence>
<keyword evidence="4" id="KW-0479">Metal-binding</keyword>
<organism evidence="13 14">
    <name type="scientific">Mytilus coruscus</name>
    <name type="common">Sea mussel</name>
    <dbReference type="NCBI Taxonomy" id="42192"/>
    <lineage>
        <taxon>Eukaryota</taxon>
        <taxon>Metazoa</taxon>
        <taxon>Spiralia</taxon>
        <taxon>Lophotrochozoa</taxon>
        <taxon>Mollusca</taxon>
        <taxon>Bivalvia</taxon>
        <taxon>Autobranchia</taxon>
        <taxon>Pteriomorphia</taxon>
        <taxon>Mytilida</taxon>
        <taxon>Mytiloidea</taxon>
        <taxon>Mytilidae</taxon>
        <taxon>Mytilinae</taxon>
        <taxon>Mytilus</taxon>
    </lineage>
</organism>
<dbReference type="InterPro" id="IPR036397">
    <property type="entry name" value="RNaseH_sf"/>
</dbReference>
<evidence type="ECO:0000256" key="4">
    <source>
        <dbReference type="ARBA" id="ARBA00022723"/>
    </source>
</evidence>
<dbReference type="GO" id="GO:0004519">
    <property type="term" value="F:endonuclease activity"/>
    <property type="evidence" value="ECO:0007669"/>
    <property type="project" value="UniProtKB-KW"/>
</dbReference>
<dbReference type="Proteomes" id="UP000507470">
    <property type="component" value="Unassembled WGS sequence"/>
</dbReference>
<evidence type="ECO:0000313" key="13">
    <source>
        <dbReference type="EMBL" id="CAC5382064.1"/>
    </source>
</evidence>
<evidence type="ECO:0000256" key="3">
    <source>
        <dbReference type="ARBA" id="ARBA00022722"/>
    </source>
</evidence>
<dbReference type="CDD" id="cd09272">
    <property type="entry name" value="RNase_HI_RT_Ty1"/>
    <property type="match status" value="1"/>
</dbReference>
<dbReference type="GO" id="GO:0016779">
    <property type="term" value="F:nucleotidyltransferase activity"/>
    <property type="evidence" value="ECO:0007669"/>
    <property type="project" value="UniProtKB-KW"/>
</dbReference>
<keyword evidence="5" id="KW-0255">Endonuclease</keyword>
<evidence type="ECO:0000256" key="6">
    <source>
        <dbReference type="ARBA" id="ARBA00022801"/>
    </source>
</evidence>
<dbReference type="EMBL" id="CACVKT020003176">
    <property type="protein sequence ID" value="CAC5382064.1"/>
    <property type="molecule type" value="Genomic_DNA"/>
</dbReference>
<evidence type="ECO:0000259" key="11">
    <source>
        <dbReference type="PROSITE" id="PS50994"/>
    </source>
</evidence>
<keyword evidence="1" id="KW-0808">Transferase</keyword>
<evidence type="ECO:0000256" key="10">
    <source>
        <dbReference type="SAM" id="MobiDB-lite"/>
    </source>
</evidence>
<dbReference type="InterPro" id="IPR001584">
    <property type="entry name" value="Integrase_cat-core"/>
</dbReference>
<evidence type="ECO:0000256" key="5">
    <source>
        <dbReference type="ARBA" id="ARBA00022759"/>
    </source>
</evidence>
<feature type="compositionally biased region" description="Polar residues" evidence="10">
    <location>
        <begin position="221"/>
        <end position="243"/>
    </location>
</feature>
<keyword evidence="3" id="KW-0540">Nuclease</keyword>
<dbReference type="AlphaFoldDB" id="A0A6J8BGQ4"/>
<dbReference type="GO" id="GO:0003677">
    <property type="term" value="F:DNA binding"/>
    <property type="evidence" value="ECO:0007669"/>
    <property type="project" value="UniProtKB-KW"/>
</dbReference>
<feature type="domain" description="Integrase catalytic" evidence="11">
    <location>
        <begin position="472"/>
        <end position="570"/>
    </location>
</feature>
<dbReference type="InterPro" id="IPR001037">
    <property type="entry name" value="Integrase_C_retrovir"/>
</dbReference>
<gene>
    <name evidence="13" type="ORF">MCOR_17925</name>
</gene>
<feature type="region of interest" description="Disordered" evidence="10">
    <location>
        <begin position="215"/>
        <end position="243"/>
    </location>
</feature>
<evidence type="ECO:0000256" key="7">
    <source>
        <dbReference type="ARBA" id="ARBA00022908"/>
    </source>
</evidence>
<dbReference type="Gene3D" id="3.30.420.10">
    <property type="entry name" value="Ribonuclease H-like superfamily/Ribonuclease H"/>
    <property type="match status" value="1"/>
</dbReference>
<dbReference type="Pfam" id="PF07727">
    <property type="entry name" value="RVT_2"/>
    <property type="match status" value="1"/>
</dbReference>
<dbReference type="SUPFAM" id="SSF53098">
    <property type="entry name" value="Ribonuclease H-like"/>
    <property type="match status" value="1"/>
</dbReference>
<protein>
    <submittedName>
        <fullName evidence="13">Uncharacterized protein</fullName>
    </submittedName>
</protein>
<keyword evidence="6" id="KW-0378">Hydrolase</keyword>
<dbReference type="InterPro" id="IPR012337">
    <property type="entry name" value="RNaseH-like_sf"/>
</dbReference>
<dbReference type="OrthoDB" id="6083932at2759"/>
<sequence>MAASVNYKVPPVFTEQKPYSRWIDETKACKALTDLDKKKMGIAIALSLPEEGLNSIRDKVFSNLSLEALNADDGVDKLIEFMDKIFKKDELSEAYEAYSEFDRFRRSKVSSMEEYVREFEKLYNKTKKFKMELPQPVLAFKLLEYSELEMKDQQLVLTGVNYDQVESLFKQIATSLKKFFGQQASKDMGDRLRVESACMADEEVNYSRNRFRRGRGFRGNQATNRASDYRPQSNSNYKAKFNKSVNSNGPDGLPLRCLSCDSITHLVKQCPHSYENMTKANQGVEKAVLFTGNKSQEALILLTESANSAILDSACTSTVAGETWMKCYLDSLDSSIREKVVENPSDTLFKFGGGTVLQSTKKVTFPCAFAGVECEIQSDVVTSDIPLLLRHYCVPIDQLKIDIKVTAAALVASQMTKDKTKIIEKLHKQFAHPSAKRLKTLLKDAGGYTKEHLDCVDEITEGCDVCKKYKKTPARPVVSLPLATEFNEVVAVDLKEWKPNTYFLHLIDIATRFSLATVIKRKTPDVIADKIMSLWIGSGMGPPKRFLADNGGEFANEIFRDMCANLNIDHGDKVYYKRDDDNKWKGPGTVLGQDGKVVFVRHDSIYVRVHPCRLIRCGTEFNELPSKQLNLNKNNAQPVREKIHQTAIYDGDDDEENNNRNVEQNIEEQEPVQNENDHQQNIQLPQMQNDDNEQVDQNIAPGAAFDNLEQPVRTKENKTKDIPNVGENIVYKMKENDTWVKAKVVSKGGKSTGKNWAYLNLQDENEDAQVGIDFAKDVQEWHTAQDVDEVNAVVVPQSRHNENQVKHAKQLEMDNWKSFNVYDEIPYSGQKLMSTRWVITEKEMNGERKVKARLVVRGFEEENEVKSDSPTIHKESLRLFLAIASTSEFDIHSIDIKAAFLQGKEIDRVIFVKLPKELSSDKSVAWKLNKCVYGLIDASRNWFLSVKRELLQLECIQSKLDPAIFYWHKNNNLEGLFLMHVDDFLWAGSEHFKKQVICHLRDKCDCGKELDSSFRYIGLNIQHEGNDLYLQQHDYTDELKQVDRADIKNGIYPEIVGQLHWTATQSRPDLCFDVLDLSTSIQLSEAKTQSKLNKVIRKAKNNSYRIKYPNLESLKNIELILYTDASYANLSDHVSSAGGYVIFLSGQNGKNCPISWSSKKIRRVVKSTLAAEALSLVEGLDACYFVRSILQEMIKLNAGESIPIKCFKDNKSLCQNIHSTKLISEKRLCLDLASIKESVSLGDITVTWIKTSSQISDCLTKAGADFHPLIKVLCTGKGP</sequence>
<accession>A0A6J8BGQ4</accession>
<keyword evidence="8" id="KW-0238">DNA-binding</keyword>
<keyword evidence="2" id="KW-0548">Nucleotidyltransferase</keyword>
<name>A0A6J8BGQ4_MYTCO</name>